<evidence type="ECO:0000313" key="2">
    <source>
        <dbReference type="EMBL" id="KAL2517498.1"/>
    </source>
</evidence>
<dbReference type="Pfam" id="PF13456">
    <property type="entry name" value="RVT_3"/>
    <property type="match status" value="1"/>
</dbReference>
<evidence type="ECO:0000259" key="1">
    <source>
        <dbReference type="Pfam" id="PF13456"/>
    </source>
</evidence>
<dbReference type="PANTHER" id="PTHR47723:SF19">
    <property type="entry name" value="POLYNUCLEOTIDYL TRANSFERASE, RIBONUCLEASE H-LIKE SUPERFAMILY PROTEIN"/>
    <property type="match status" value="1"/>
</dbReference>
<sequence>MSFKKFSHPRAMFMMWINSKQAQLGTLIAVVPLFILWLSWNDINNSKHNGVRMKATRIIKRTHHLVESLLKVGIIHVDRKRVTYPIAVTWKKSKDEWTKLNRDGALKGCGLATGSGVIRKKLGDVTRGFMTSINDVRKVWVEVHSSAAMSLCIQQNKGHWDVQYILESIHQNVKTEVQFSHIWSERNKVAYWFANKGYTEKCFKMVQGIDLHGVVRGFIRMDKLGIASIRLVERT</sequence>
<comment type="caution">
    <text evidence="2">The sequence shown here is derived from an EMBL/GenBank/DDBJ whole genome shotgun (WGS) entry which is preliminary data.</text>
</comment>
<proteinExistence type="predicted"/>
<dbReference type="InterPro" id="IPR002156">
    <property type="entry name" value="RNaseH_domain"/>
</dbReference>
<dbReference type="EMBL" id="JBFOLK010000004">
    <property type="protein sequence ID" value="KAL2517498.1"/>
    <property type="molecule type" value="Genomic_DNA"/>
</dbReference>
<protein>
    <submittedName>
        <fullName evidence="2">Ribonuclease H-like protein</fullName>
    </submittedName>
</protein>
<keyword evidence="3" id="KW-1185">Reference proteome</keyword>
<reference evidence="3" key="1">
    <citation type="submission" date="2024-07" db="EMBL/GenBank/DDBJ databases">
        <title>Two chromosome-level genome assemblies of Korean endemic species Abeliophyllum distichum and Forsythia ovata (Oleaceae).</title>
        <authorList>
            <person name="Jang H."/>
        </authorList>
    </citation>
    <scope>NUCLEOTIDE SEQUENCE [LARGE SCALE GENOMIC DNA]</scope>
</reference>
<dbReference type="Proteomes" id="UP001604336">
    <property type="component" value="Unassembled WGS sequence"/>
</dbReference>
<name>A0ABD1TXN9_9LAMI</name>
<dbReference type="InterPro" id="IPR053151">
    <property type="entry name" value="RNase_H-like"/>
</dbReference>
<feature type="domain" description="RNase H type-1" evidence="1">
    <location>
        <begin position="134"/>
        <end position="196"/>
    </location>
</feature>
<organism evidence="2 3">
    <name type="scientific">Abeliophyllum distichum</name>
    <dbReference type="NCBI Taxonomy" id="126358"/>
    <lineage>
        <taxon>Eukaryota</taxon>
        <taxon>Viridiplantae</taxon>
        <taxon>Streptophyta</taxon>
        <taxon>Embryophyta</taxon>
        <taxon>Tracheophyta</taxon>
        <taxon>Spermatophyta</taxon>
        <taxon>Magnoliopsida</taxon>
        <taxon>eudicotyledons</taxon>
        <taxon>Gunneridae</taxon>
        <taxon>Pentapetalae</taxon>
        <taxon>asterids</taxon>
        <taxon>lamiids</taxon>
        <taxon>Lamiales</taxon>
        <taxon>Oleaceae</taxon>
        <taxon>Forsythieae</taxon>
        <taxon>Abeliophyllum</taxon>
    </lineage>
</organism>
<accession>A0ABD1TXN9</accession>
<dbReference type="AlphaFoldDB" id="A0ABD1TXN9"/>
<evidence type="ECO:0000313" key="3">
    <source>
        <dbReference type="Proteomes" id="UP001604336"/>
    </source>
</evidence>
<gene>
    <name evidence="2" type="ORF">Adt_13745</name>
</gene>
<dbReference type="PANTHER" id="PTHR47723">
    <property type="entry name" value="OS05G0353850 PROTEIN"/>
    <property type="match status" value="1"/>
</dbReference>